<reference evidence="3 4" key="1">
    <citation type="submission" date="2015-02" db="EMBL/GenBank/DDBJ databases">
        <title>Draft Genome Sequences of Two Closely-Related Aflatoxigenic Aspergillus Species Obtained from the Cote d'Ivoire.</title>
        <authorList>
            <person name="Moore G.G."/>
            <person name="Beltz S.B."/>
            <person name="Mack B.M."/>
        </authorList>
    </citation>
    <scope>NUCLEOTIDE SEQUENCE [LARGE SCALE GENOMIC DNA]</scope>
    <source>
        <strain evidence="3 4">SRRC1468</strain>
    </source>
</reference>
<name>A0A0F8V0L2_9EURO</name>
<feature type="region of interest" description="Disordered" evidence="1">
    <location>
        <begin position="43"/>
        <end position="64"/>
    </location>
</feature>
<evidence type="ECO:0000313" key="4">
    <source>
        <dbReference type="Proteomes" id="UP000034291"/>
    </source>
</evidence>
<dbReference type="Pfam" id="PF06916">
    <property type="entry name" value="FAM210A-B_dom"/>
    <property type="match status" value="1"/>
</dbReference>
<proteinExistence type="predicted"/>
<dbReference type="STRING" id="308745.A0A0F8V0L2"/>
<keyword evidence="4" id="KW-1185">Reference proteome</keyword>
<dbReference type="InterPro" id="IPR009688">
    <property type="entry name" value="FAM210A/B-like_dom"/>
</dbReference>
<comment type="caution">
    <text evidence="3">The sequence shown here is derived from an EMBL/GenBank/DDBJ whole genome shotgun (WGS) entry which is preliminary data.</text>
</comment>
<dbReference type="PANTHER" id="PTHR21377:SF0">
    <property type="entry name" value="PROTEIN FAM210B, MITOCHONDRIAL"/>
    <property type="match status" value="1"/>
</dbReference>
<evidence type="ECO:0000256" key="1">
    <source>
        <dbReference type="SAM" id="MobiDB-lite"/>
    </source>
</evidence>
<dbReference type="GO" id="GO:0005739">
    <property type="term" value="C:mitochondrion"/>
    <property type="evidence" value="ECO:0007669"/>
    <property type="project" value="TreeGrafter"/>
</dbReference>
<dbReference type="AlphaFoldDB" id="A0A0F8V0L2"/>
<accession>A0A0F8V0L2</accession>
<feature type="domain" description="DUF1279" evidence="2">
    <location>
        <begin position="108"/>
        <end position="221"/>
    </location>
</feature>
<dbReference type="PANTHER" id="PTHR21377">
    <property type="entry name" value="PROTEIN FAM210B, MITOCHONDRIAL"/>
    <property type="match status" value="1"/>
</dbReference>
<organism evidence="3 4">
    <name type="scientific">Aspergillus rambellii</name>
    <dbReference type="NCBI Taxonomy" id="308745"/>
    <lineage>
        <taxon>Eukaryota</taxon>
        <taxon>Fungi</taxon>
        <taxon>Dikarya</taxon>
        <taxon>Ascomycota</taxon>
        <taxon>Pezizomycotina</taxon>
        <taxon>Eurotiomycetes</taxon>
        <taxon>Eurotiomycetidae</taxon>
        <taxon>Eurotiales</taxon>
        <taxon>Aspergillaceae</taxon>
        <taxon>Aspergillus</taxon>
        <taxon>Aspergillus subgen. Nidulantes</taxon>
    </lineage>
</organism>
<evidence type="ECO:0000259" key="2">
    <source>
        <dbReference type="Pfam" id="PF06916"/>
    </source>
</evidence>
<dbReference type="OrthoDB" id="426386at2759"/>
<dbReference type="Proteomes" id="UP000034291">
    <property type="component" value="Unassembled WGS sequence"/>
</dbReference>
<dbReference type="EMBL" id="JZBS01002975">
    <property type="protein sequence ID" value="KKK16576.1"/>
    <property type="molecule type" value="Genomic_DNA"/>
</dbReference>
<evidence type="ECO:0000313" key="3">
    <source>
        <dbReference type="EMBL" id="KKK16576.1"/>
    </source>
</evidence>
<sequence length="242" mass="26933">MSLRNPLLTRRWASQPANLTFTPSQILRTKLTTTRPFSLQTATTKQLLSSSARNNTRPSSVSPWRIRISQSQSTTATFQRFFNSTRPKFSSSSASSSSTKQSAQSLSQRLKTLSREYGWSALWIYLFLSALDFPFCFAAVRFLGAETVGHYEHVVVESVKTAVAKVWPGLVSPEEEEKAEGEGEVAKGGEEASLWTQLALAYAIHKSFIFVRVPLTAAITPKVVKILRQWGWDIAKGKPKGM</sequence>
<gene>
    <name evidence="3" type="ORF">ARAM_003096</name>
</gene>
<protein>
    <recommendedName>
        <fullName evidence="2">DUF1279 domain-containing protein</fullName>
    </recommendedName>
</protein>
<dbReference type="InterPro" id="IPR045866">
    <property type="entry name" value="FAM210A/B-like"/>
</dbReference>